<evidence type="ECO:0000313" key="3">
    <source>
        <dbReference type="Proteomes" id="UP000812966"/>
    </source>
</evidence>
<accession>A0A8K0JWN6</accession>
<feature type="region of interest" description="Disordered" evidence="1">
    <location>
        <begin position="1"/>
        <end position="54"/>
    </location>
</feature>
<reference evidence="2" key="1">
    <citation type="submission" date="2020-04" db="EMBL/GenBank/DDBJ databases">
        <title>Analysis of mating type loci in Filobasidium floriforme.</title>
        <authorList>
            <person name="Nowrousian M."/>
        </authorList>
    </citation>
    <scope>NUCLEOTIDE SEQUENCE</scope>
    <source>
        <strain evidence="2">CBS 6242</strain>
    </source>
</reference>
<evidence type="ECO:0000313" key="2">
    <source>
        <dbReference type="EMBL" id="KAG7579934.1"/>
    </source>
</evidence>
<comment type="caution">
    <text evidence="2">The sequence shown here is derived from an EMBL/GenBank/DDBJ whole genome shotgun (WGS) entry which is preliminary data.</text>
</comment>
<dbReference type="AlphaFoldDB" id="A0A8K0JWN6"/>
<feature type="compositionally biased region" description="Polar residues" evidence="1">
    <location>
        <begin position="17"/>
        <end position="37"/>
    </location>
</feature>
<evidence type="ECO:0000256" key="1">
    <source>
        <dbReference type="SAM" id="MobiDB-lite"/>
    </source>
</evidence>
<protein>
    <submittedName>
        <fullName evidence="2">Uncharacterized protein</fullName>
    </submittedName>
</protein>
<feature type="compositionally biased region" description="Basic and acidic residues" evidence="1">
    <location>
        <begin position="200"/>
        <end position="215"/>
    </location>
</feature>
<gene>
    <name evidence="2" type="ORF">FFLO_00142</name>
</gene>
<proteinExistence type="predicted"/>
<feature type="region of interest" description="Disordered" evidence="1">
    <location>
        <begin position="195"/>
        <end position="215"/>
    </location>
</feature>
<sequence>MEPSNTVPDDDAVSIGPLSTVSAKSYPTQITENTSVDARSDSDDESNLGEDPDSAQENYYEAALGDNCDWVVGHDGTRRDVFHAAIENLIAAPGAGTHATERKDGKAQEWQEPFILAIEGDTTEPKTQLHVFEINTEAFKEKYKLNFYPILVVYWDKEELNGLHFRLISEAISRQLLQYPNPHVIRPAWVAANSSAQAERSAEDKEAKEPEEPEV</sequence>
<dbReference type="Proteomes" id="UP000812966">
    <property type="component" value="Unassembled WGS sequence"/>
</dbReference>
<dbReference type="EMBL" id="JABELV010000002">
    <property type="protein sequence ID" value="KAG7579934.1"/>
    <property type="molecule type" value="Genomic_DNA"/>
</dbReference>
<organism evidence="2 3">
    <name type="scientific">Filobasidium floriforme</name>
    <dbReference type="NCBI Taxonomy" id="5210"/>
    <lineage>
        <taxon>Eukaryota</taxon>
        <taxon>Fungi</taxon>
        <taxon>Dikarya</taxon>
        <taxon>Basidiomycota</taxon>
        <taxon>Agaricomycotina</taxon>
        <taxon>Tremellomycetes</taxon>
        <taxon>Filobasidiales</taxon>
        <taxon>Filobasidiaceae</taxon>
        <taxon>Filobasidium</taxon>
    </lineage>
</organism>
<name>A0A8K0JWN6_9TREE</name>
<keyword evidence="3" id="KW-1185">Reference proteome</keyword>
<feature type="compositionally biased region" description="Acidic residues" evidence="1">
    <location>
        <begin position="42"/>
        <end position="54"/>
    </location>
</feature>